<dbReference type="EMBL" id="VJWE01000011">
    <property type="protein sequence ID" value="TWG39667.1"/>
    <property type="molecule type" value="Genomic_DNA"/>
</dbReference>
<evidence type="ECO:0000256" key="6">
    <source>
        <dbReference type="SAM" id="MobiDB-lite"/>
    </source>
</evidence>
<dbReference type="FunFam" id="1.10.10.60:FF:000141">
    <property type="entry name" value="TetR family transcriptional regulator"/>
    <property type="match status" value="1"/>
</dbReference>
<keyword evidence="3 5" id="KW-0238">DNA-binding</keyword>
<dbReference type="Pfam" id="PF00440">
    <property type="entry name" value="TetR_N"/>
    <property type="match status" value="1"/>
</dbReference>
<evidence type="ECO:0000256" key="1">
    <source>
        <dbReference type="ARBA" id="ARBA00022491"/>
    </source>
</evidence>
<keyword evidence="4" id="KW-0804">Transcription</keyword>
<evidence type="ECO:0000313" key="9">
    <source>
        <dbReference type="Proteomes" id="UP000321485"/>
    </source>
</evidence>
<dbReference type="PANTHER" id="PTHR30055:SF224">
    <property type="entry name" value="TRANSCRIPTIONAL REGULATOR TETR FAMILY"/>
    <property type="match status" value="1"/>
</dbReference>
<dbReference type="InterPro" id="IPR001647">
    <property type="entry name" value="HTH_TetR"/>
</dbReference>
<feature type="domain" description="HTH tetR-type" evidence="7">
    <location>
        <begin position="12"/>
        <end position="72"/>
    </location>
</feature>
<feature type="region of interest" description="Disordered" evidence="6">
    <location>
        <begin position="210"/>
        <end position="245"/>
    </location>
</feature>
<organism evidence="8 9">
    <name type="scientific">Acidovorax delafieldii</name>
    <name type="common">Pseudomonas delafieldii</name>
    <dbReference type="NCBI Taxonomy" id="47920"/>
    <lineage>
        <taxon>Bacteria</taxon>
        <taxon>Pseudomonadati</taxon>
        <taxon>Pseudomonadota</taxon>
        <taxon>Betaproteobacteria</taxon>
        <taxon>Burkholderiales</taxon>
        <taxon>Comamonadaceae</taxon>
        <taxon>Acidovorax</taxon>
    </lineage>
</organism>
<dbReference type="PROSITE" id="PS01081">
    <property type="entry name" value="HTH_TETR_1"/>
    <property type="match status" value="1"/>
</dbReference>
<proteinExistence type="predicted"/>
<dbReference type="InterPro" id="IPR036271">
    <property type="entry name" value="Tet_transcr_reg_TetR-rel_C_sf"/>
</dbReference>
<dbReference type="PANTHER" id="PTHR30055">
    <property type="entry name" value="HTH-TYPE TRANSCRIPTIONAL REGULATOR RUTR"/>
    <property type="match status" value="1"/>
</dbReference>
<evidence type="ECO:0000256" key="5">
    <source>
        <dbReference type="PROSITE-ProRule" id="PRU00335"/>
    </source>
</evidence>
<feature type="compositionally biased region" description="Low complexity" evidence="6">
    <location>
        <begin position="210"/>
        <end position="237"/>
    </location>
</feature>
<dbReference type="GO" id="GO:0000976">
    <property type="term" value="F:transcription cis-regulatory region binding"/>
    <property type="evidence" value="ECO:0007669"/>
    <property type="project" value="TreeGrafter"/>
</dbReference>
<comment type="caution">
    <text evidence="8">The sequence shown here is derived from an EMBL/GenBank/DDBJ whole genome shotgun (WGS) entry which is preliminary data.</text>
</comment>
<dbReference type="InterPro" id="IPR050109">
    <property type="entry name" value="HTH-type_TetR-like_transc_reg"/>
</dbReference>
<name>A0A561XU85_ACIDE</name>
<feature type="DNA-binding region" description="H-T-H motif" evidence="5">
    <location>
        <begin position="35"/>
        <end position="54"/>
    </location>
</feature>
<evidence type="ECO:0000313" key="8">
    <source>
        <dbReference type="EMBL" id="TWG39667.1"/>
    </source>
</evidence>
<dbReference type="SUPFAM" id="SSF46689">
    <property type="entry name" value="Homeodomain-like"/>
    <property type="match status" value="1"/>
</dbReference>
<dbReference type="Proteomes" id="UP000321485">
    <property type="component" value="Unassembled WGS sequence"/>
</dbReference>
<dbReference type="GO" id="GO:0003700">
    <property type="term" value="F:DNA-binding transcription factor activity"/>
    <property type="evidence" value="ECO:0007669"/>
    <property type="project" value="TreeGrafter"/>
</dbReference>
<keyword evidence="2" id="KW-0805">Transcription regulation</keyword>
<evidence type="ECO:0000256" key="3">
    <source>
        <dbReference type="ARBA" id="ARBA00023125"/>
    </source>
</evidence>
<dbReference type="Gene3D" id="1.10.357.10">
    <property type="entry name" value="Tetracycline Repressor, domain 2"/>
    <property type="match status" value="1"/>
</dbReference>
<evidence type="ECO:0000256" key="2">
    <source>
        <dbReference type="ARBA" id="ARBA00023015"/>
    </source>
</evidence>
<dbReference type="SUPFAM" id="SSF48498">
    <property type="entry name" value="Tetracyclin repressor-like, C-terminal domain"/>
    <property type="match status" value="1"/>
</dbReference>
<keyword evidence="1" id="KW-0678">Repressor</keyword>
<dbReference type="PROSITE" id="PS50977">
    <property type="entry name" value="HTH_TETR_2"/>
    <property type="match status" value="1"/>
</dbReference>
<evidence type="ECO:0000259" key="7">
    <source>
        <dbReference type="PROSITE" id="PS50977"/>
    </source>
</evidence>
<sequence length="245" mass="26781">MIASQPTPRLTDRKRDAIVQAAIGEFREHGFNGTSMDRVAAAADVSKRTVYNHFPSKEELFEAILLLMWERSQSPDELAYTPTRPLRDQLLELLAQKMRLLNDASFIDLSRVAMADMMHTPERARGITAKLSAKEEGLPRWLRAAQQDGRLRATMDVPYAAQQLQGMVKAFAFWPQLAMGQPPLSAAQQAQVVGDAVDMFLGFYAAPTQKAKAPVKKAPAGSTGKAAAAPVATSAKPAPRRAPAR</sequence>
<dbReference type="InterPro" id="IPR023772">
    <property type="entry name" value="DNA-bd_HTH_TetR-type_CS"/>
</dbReference>
<dbReference type="Pfam" id="PF14246">
    <property type="entry name" value="TetR_C_7"/>
    <property type="match status" value="1"/>
</dbReference>
<gene>
    <name evidence="8" type="ORF">ATF69_1539</name>
</gene>
<dbReference type="Gene3D" id="1.10.10.60">
    <property type="entry name" value="Homeodomain-like"/>
    <property type="match status" value="1"/>
</dbReference>
<evidence type="ECO:0000256" key="4">
    <source>
        <dbReference type="ARBA" id="ARBA00023163"/>
    </source>
</evidence>
<dbReference type="AlphaFoldDB" id="A0A561XU85"/>
<protein>
    <submittedName>
        <fullName evidence="8">TetR family transcriptional regulator</fullName>
    </submittedName>
</protein>
<reference evidence="8 9" key="1">
    <citation type="journal article" date="2015" name="Stand. Genomic Sci.">
        <title>Genomic Encyclopedia of Bacterial and Archaeal Type Strains, Phase III: the genomes of soil and plant-associated and newly described type strains.</title>
        <authorList>
            <person name="Whitman W.B."/>
            <person name="Woyke T."/>
            <person name="Klenk H.P."/>
            <person name="Zhou Y."/>
            <person name="Lilburn T.G."/>
            <person name="Beck B.J."/>
            <person name="De Vos P."/>
            <person name="Vandamme P."/>
            <person name="Eisen J.A."/>
            <person name="Garrity G."/>
            <person name="Hugenholtz P."/>
            <person name="Kyrpides N.C."/>
        </authorList>
    </citation>
    <scope>NUCLEOTIDE SEQUENCE [LARGE SCALE GENOMIC DNA]</scope>
    <source>
        <strain evidence="8 9">DSM 64</strain>
    </source>
</reference>
<dbReference type="PRINTS" id="PR00455">
    <property type="entry name" value="HTHTETR"/>
</dbReference>
<dbReference type="InterPro" id="IPR009057">
    <property type="entry name" value="Homeodomain-like_sf"/>
</dbReference>
<accession>A0A561XU85</accession>
<dbReference type="InterPro" id="IPR039536">
    <property type="entry name" value="TetR_C_Proteobacteria"/>
</dbReference>